<keyword evidence="7" id="KW-0479">Metal-binding</keyword>
<dbReference type="NCBIfam" id="NF006878">
    <property type="entry name" value="PRK09375.1-2"/>
    <property type="match status" value="1"/>
</dbReference>
<evidence type="ECO:0000256" key="1">
    <source>
        <dbReference type="ARBA" id="ARBA00001966"/>
    </source>
</evidence>
<evidence type="ECO:0000256" key="6">
    <source>
        <dbReference type="ARBA" id="ARBA00022679"/>
    </source>
</evidence>
<evidence type="ECO:0000256" key="7">
    <source>
        <dbReference type="ARBA" id="ARBA00022723"/>
    </source>
</evidence>
<dbReference type="PANTHER" id="PTHR30573">
    <property type="entry name" value="QUINOLINATE SYNTHETASE A"/>
    <property type="match status" value="1"/>
</dbReference>
<keyword evidence="4" id="KW-0004">4Fe-4S</keyword>
<dbReference type="GO" id="GO:0046872">
    <property type="term" value="F:metal ion binding"/>
    <property type="evidence" value="ECO:0007669"/>
    <property type="project" value="UniProtKB-KW"/>
</dbReference>
<dbReference type="NCBIfam" id="TIGR00550">
    <property type="entry name" value="nadA"/>
    <property type="match status" value="1"/>
</dbReference>
<dbReference type="PATRIC" id="fig|1618572.3.peg.996"/>
<dbReference type="GO" id="GO:0008987">
    <property type="term" value="F:quinolinate synthetase A activity"/>
    <property type="evidence" value="ECO:0007669"/>
    <property type="project" value="UniProtKB-UniRule"/>
</dbReference>
<dbReference type="GO" id="GO:0034628">
    <property type="term" value="P:'de novo' NAD+ biosynthetic process from L-aspartate"/>
    <property type="evidence" value="ECO:0007669"/>
    <property type="project" value="TreeGrafter"/>
</dbReference>
<dbReference type="Pfam" id="PF02445">
    <property type="entry name" value="NadA"/>
    <property type="match status" value="1"/>
</dbReference>
<evidence type="ECO:0000256" key="9">
    <source>
        <dbReference type="ARBA" id="ARBA00023014"/>
    </source>
</evidence>
<organism evidence="11 12">
    <name type="scientific">Candidatus Woesebacteria bacterium GW2011_GWB1_39_10</name>
    <dbReference type="NCBI Taxonomy" id="1618572"/>
    <lineage>
        <taxon>Bacteria</taxon>
        <taxon>Candidatus Woeseibacteriota</taxon>
    </lineage>
</organism>
<accession>A0A0G0LJ40</accession>
<gene>
    <name evidence="11" type="ORF">UT17_C0004G0276</name>
</gene>
<dbReference type="AlphaFoldDB" id="A0A0G0LJ40"/>
<keyword evidence="5" id="KW-0662">Pyridine nucleotide biosynthesis</keyword>
<sequence>MTHLTIVSVRNTLLLESVNCTHMIERQESSAEVYERLKIDLRKSIPESVVPDFELKYKAELVSQIMELKRQKNAVILGHNYMEPVLFHTVPDFKGDSLELSKRAAETNADIIVFCGVHFMAETAKILNPSKKVLIPSLDAGCSLAEGIKPANLVWLREKYPHLPIVSYINTTADVKALTDVCCTSGNVNQVIAWAKKYFNVPSVIFLPDKYMAGNVANDLSMDLYFPTQDSVKSEAEVTEKPTIIGWNARCYVHEQYTPQLIEDVRKDYPGAVILAHPECPPNVIAKSDFSGSTSAMTKWVTENGANKKIALLTECSMADNIVTTHPELNENLIRMCNIRCKFMHAITLEQTLDALKFDQYEVNIPKSIRRPAEVAVRRMMAIS</sequence>
<proteinExistence type="predicted"/>
<keyword evidence="9" id="KW-0411">Iron-sulfur</keyword>
<dbReference type="EMBL" id="LBVU01000004">
    <property type="protein sequence ID" value="KKQ91928.1"/>
    <property type="molecule type" value="Genomic_DNA"/>
</dbReference>
<keyword evidence="6" id="KW-0808">Transferase</keyword>
<name>A0A0G0LJ40_9BACT</name>
<dbReference type="UniPathway" id="UPA00253">
    <property type="reaction ID" value="UER00327"/>
</dbReference>
<dbReference type="GO" id="GO:0051539">
    <property type="term" value="F:4 iron, 4 sulfur cluster binding"/>
    <property type="evidence" value="ECO:0007669"/>
    <property type="project" value="UniProtKB-KW"/>
</dbReference>
<protein>
    <recommendedName>
        <fullName evidence="3 10">Quinolinate synthase</fullName>
        <ecNumber evidence="3 10">2.5.1.72</ecNumber>
    </recommendedName>
</protein>
<evidence type="ECO:0000256" key="4">
    <source>
        <dbReference type="ARBA" id="ARBA00022485"/>
    </source>
</evidence>
<comment type="pathway">
    <text evidence="2">Cofactor biosynthesis; NAD(+) biosynthesis; quinolinate from iminoaspartate: step 1/1.</text>
</comment>
<evidence type="ECO:0000313" key="12">
    <source>
        <dbReference type="Proteomes" id="UP000034774"/>
    </source>
</evidence>
<dbReference type="SUPFAM" id="SSF142754">
    <property type="entry name" value="NadA-like"/>
    <property type="match status" value="1"/>
</dbReference>
<keyword evidence="8" id="KW-0408">Iron</keyword>
<evidence type="ECO:0000256" key="5">
    <source>
        <dbReference type="ARBA" id="ARBA00022642"/>
    </source>
</evidence>
<evidence type="ECO:0000256" key="10">
    <source>
        <dbReference type="NCBIfam" id="TIGR00550"/>
    </source>
</evidence>
<dbReference type="Proteomes" id="UP000034774">
    <property type="component" value="Unassembled WGS sequence"/>
</dbReference>
<comment type="cofactor">
    <cofactor evidence="1">
        <name>[4Fe-4S] cluster</name>
        <dbReference type="ChEBI" id="CHEBI:49883"/>
    </cofactor>
</comment>
<evidence type="ECO:0000256" key="2">
    <source>
        <dbReference type="ARBA" id="ARBA00005065"/>
    </source>
</evidence>
<reference evidence="11 12" key="1">
    <citation type="journal article" date="2015" name="Nature">
        <title>rRNA introns, odd ribosomes, and small enigmatic genomes across a large radiation of phyla.</title>
        <authorList>
            <person name="Brown C.T."/>
            <person name="Hug L.A."/>
            <person name="Thomas B.C."/>
            <person name="Sharon I."/>
            <person name="Castelle C.J."/>
            <person name="Singh A."/>
            <person name="Wilkins M.J."/>
            <person name="Williams K.H."/>
            <person name="Banfield J.F."/>
        </authorList>
    </citation>
    <scope>NUCLEOTIDE SEQUENCE [LARGE SCALE GENOMIC DNA]</scope>
</reference>
<dbReference type="InterPro" id="IPR003473">
    <property type="entry name" value="NadA"/>
</dbReference>
<dbReference type="GO" id="GO:0005829">
    <property type="term" value="C:cytosol"/>
    <property type="evidence" value="ECO:0007669"/>
    <property type="project" value="TreeGrafter"/>
</dbReference>
<dbReference type="STRING" id="1618572.UT17_C0004G0276"/>
<evidence type="ECO:0000256" key="8">
    <source>
        <dbReference type="ARBA" id="ARBA00023004"/>
    </source>
</evidence>
<evidence type="ECO:0000256" key="3">
    <source>
        <dbReference type="ARBA" id="ARBA00012669"/>
    </source>
</evidence>
<comment type="caution">
    <text evidence="11">The sequence shown here is derived from an EMBL/GenBank/DDBJ whole genome shotgun (WGS) entry which is preliminary data.</text>
</comment>
<dbReference type="InterPro" id="IPR036094">
    <property type="entry name" value="NadA_sf"/>
</dbReference>
<dbReference type="EC" id="2.5.1.72" evidence="3 10"/>
<dbReference type="PANTHER" id="PTHR30573:SF0">
    <property type="entry name" value="QUINOLINATE SYNTHASE, CHLOROPLASTIC"/>
    <property type="match status" value="1"/>
</dbReference>
<dbReference type="NCBIfam" id="NF006879">
    <property type="entry name" value="PRK09375.1-4"/>
    <property type="match status" value="1"/>
</dbReference>
<evidence type="ECO:0000313" key="11">
    <source>
        <dbReference type="EMBL" id="KKQ91928.1"/>
    </source>
</evidence>
<dbReference type="Gene3D" id="3.40.50.10800">
    <property type="entry name" value="NadA-like"/>
    <property type="match status" value="3"/>
</dbReference>